<accession>A0ABV6QY74</accession>
<name>A0ABV6QY74_9ACTN</name>
<sequence>MNSLSGFSRLSGFSGFDGFPEASPGEPARPAKVAANAFLAVGDLGKDEVGVRVHGVLRKLVVDNPTLRV</sequence>
<protein>
    <submittedName>
        <fullName evidence="1">Uncharacterized protein</fullName>
    </submittedName>
</protein>
<evidence type="ECO:0000313" key="2">
    <source>
        <dbReference type="Proteomes" id="UP001589890"/>
    </source>
</evidence>
<organism evidence="1 2">
    <name type="scientific">Kribbella deserti</name>
    <dbReference type="NCBI Taxonomy" id="1926257"/>
    <lineage>
        <taxon>Bacteria</taxon>
        <taxon>Bacillati</taxon>
        <taxon>Actinomycetota</taxon>
        <taxon>Actinomycetes</taxon>
        <taxon>Propionibacteriales</taxon>
        <taxon>Kribbellaceae</taxon>
        <taxon>Kribbella</taxon>
    </lineage>
</organism>
<gene>
    <name evidence="1" type="ORF">ACFFGN_31495</name>
</gene>
<proteinExistence type="predicted"/>
<evidence type="ECO:0000313" key="1">
    <source>
        <dbReference type="EMBL" id="MFC0628637.1"/>
    </source>
</evidence>
<keyword evidence="2" id="KW-1185">Reference proteome</keyword>
<dbReference type="Proteomes" id="UP001589890">
    <property type="component" value="Unassembled WGS sequence"/>
</dbReference>
<dbReference type="RefSeq" id="WP_380055303.1">
    <property type="nucleotide sequence ID" value="NZ_JBHLTC010000040.1"/>
</dbReference>
<comment type="caution">
    <text evidence="1">The sequence shown here is derived from an EMBL/GenBank/DDBJ whole genome shotgun (WGS) entry which is preliminary data.</text>
</comment>
<reference evidence="1 2" key="1">
    <citation type="submission" date="2024-09" db="EMBL/GenBank/DDBJ databases">
        <authorList>
            <person name="Sun Q."/>
            <person name="Mori K."/>
        </authorList>
    </citation>
    <scope>NUCLEOTIDE SEQUENCE [LARGE SCALE GENOMIC DNA]</scope>
    <source>
        <strain evidence="1 2">CGMCC 1.15906</strain>
    </source>
</reference>
<dbReference type="EMBL" id="JBHLTC010000040">
    <property type="protein sequence ID" value="MFC0628637.1"/>
    <property type="molecule type" value="Genomic_DNA"/>
</dbReference>